<feature type="domain" description="LamG-like jellyroll fold" evidence="5">
    <location>
        <begin position="432"/>
        <end position="599"/>
    </location>
</feature>
<dbReference type="Gene3D" id="2.60.120.1440">
    <property type="match status" value="1"/>
</dbReference>
<keyword evidence="4" id="KW-0812">Transmembrane</keyword>
<accession>A0A9X2JGX6</accession>
<keyword evidence="7" id="KW-1185">Reference proteome</keyword>
<evidence type="ECO:0000256" key="4">
    <source>
        <dbReference type="SAM" id="Phobius"/>
    </source>
</evidence>
<dbReference type="GO" id="GO:0016989">
    <property type="term" value="F:sigma factor antagonist activity"/>
    <property type="evidence" value="ECO:0007669"/>
    <property type="project" value="TreeGrafter"/>
</dbReference>
<keyword evidence="4" id="KW-1133">Transmembrane helix</keyword>
<comment type="caution">
    <text evidence="6">The sequence shown here is derived from an EMBL/GenBank/DDBJ whole genome shotgun (WGS) entry which is preliminary data.</text>
</comment>
<evidence type="ECO:0000259" key="5">
    <source>
        <dbReference type="SMART" id="SM00560"/>
    </source>
</evidence>
<keyword evidence="3" id="KW-0175">Coiled coil</keyword>
<evidence type="ECO:0000256" key="1">
    <source>
        <dbReference type="ARBA" id="ARBA00022729"/>
    </source>
</evidence>
<gene>
    <name evidence="6" type="ORF">NG895_00275</name>
</gene>
<dbReference type="Gene3D" id="2.60.120.200">
    <property type="match status" value="1"/>
</dbReference>
<evidence type="ECO:0000256" key="3">
    <source>
        <dbReference type="SAM" id="Coils"/>
    </source>
</evidence>
<feature type="coiled-coil region" evidence="3">
    <location>
        <begin position="90"/>
        <end position="131"/>
    </location>
</feature>
<keyword evidence="1" id="KW-0732">Signal</keyword>
<dbReference type="PANTHER" id="PTHR30273">
    <property type="entry name" value="PERIPLASMIC SIGNAL SENSOR AND SIGMA FACTOR ACTIVATOR FECR-RELATED"/>
    <property type="match status" value="1"/>
</dbReference>
<dbReference type="PANTHER" id="PTHR30273:SF2">
    <property type="entry name" value="PROTEIN FECR"/>
    <property type="match status" value="1"/>
</dbReference>
<dbReference type="AlphaFoldDB" id="A0A9X2JGX6"/>
<protein>
    <submittedName>
        <fullName evidence="6">FecR domain-containing protein</fullName>
    </submittedName>
</protein>
<dbReference type="Proteomes" id="UP001155241">
    <property type="component" value="Unassembled WGS sequence"/>
</dbReference>
<dbReference type="InterPro" id="IPR006860">
    <property type="entry name" value="FecR"/>
</dbReference>
<proteinExistence type="predicted"/>
<dbReference type="Pfam" id="PF13385">
    <property type="entry name" value="Laminin_G_3"/>
    <property type="match status" value="1"/>
</dbReference>
<feature type="transmembrane region" description="Helical" evidence="4">
    <location>
        <begin position="148"/>
        <end position="169"/>
    </location>
</feature>
<dbReference type="InterPro" id="IPR012373">
    <property type="entry name" value="Ferrdict_sens_TM"/>
</dbReference>
<dbReference type="Pfam" id="PF04773">
    <property type="entry name" value="FecR"/>
    <property type="match status" value="1"/>
</dbReference>
<evidence type="ECO:0000313" key="7">
    <source>
        <dbReference type="Proteomes" id="UP001155241"/>
    </source>
</evidence>
<evidence type="ECO:0000256" key="2">
    <source>
        <dbReference type="ARBA" id="ARBA00023157"/>
    </source>
</evidence>
<dbReference type="EMBL" id="JAMXLR010000003">
    <property type="protein sequence ID" value="MCO6042329.1"/>
    <property type="molecule type" value="Genomic_DNA"/>
</dbReference>
<evidence type="ECO:0000313" key="6">
    <source>
        <dbReference type="EMBL" id="MCO6042329.1"/>
    </source>
</evidence>
<organism evidence="6 7">
    <name type="scientific">Aeoliella straminimaris</name>
    <dbReference type="NCBI Taxonomy" id="2954799"/>
    <lineage>
        <taxon>Bacteria</taxon>
        <taxon>Pseudomonadati</taxon>
        <taxon>Planctomycetota</taxon>
        <taxon>Planctomycetia</taxon>
        <taxon>Pirellulales</taxon>
        <taxon>Lacipirellulaceae</taxon>
        <taxon>Aeoliella</taxon>
    </lineage>
</organism>
<dbReference type="RefSeq" id="WP_252850431.1">
    <property type="nucleotide sequence ID" value="NZ_JAMXLR010000003.1"/>
</dbReference>
<dbReference type="InterPro" id="IPR006558">
    <property type="entry name" value="LamG-like"/>
</dbReference>
<keyword evidence="4" id="KW-0472">Membrane</keyword>
<reference evidence="6" key="1">
    <citation type="submission" date="2022-06" db="EMBL/GenBank/DDBJ databases">
        <title>Aeoliella straminimaris, a novel planctomycete from sediments.</title>
        <authorList>
            <person name="Vitorino I.R."/>
            <person name="Lage O.M."/>
        </authorList>
    </citation>
    <scope>NUCLEOTIDE SEQUENCE</scope>
    <source>
        <strain evidence="6">ICT_H6.2</strain>
    </source>
</reference>
<name>A0A9X2JGX6_9BACT</name>
<dbReference type="InterPro" id="IPR013320">
    <property type="entry name" value="ConA-like_dom_sf"/>
</dbReference>
<dbReference type="SUPFAM" id="SSF49899">
    <property type="entry name" value="Concanavalin A-like lectins/glucanases"/>
    <property type="match status" value="1"/>
</dbReference>
<dbReference type="SMART" id="SM00560">
    <property type="entry name" value="LamGL"/>
    <property type="match status" value="1"/>
</dbReference>
<sequence length="610" mass="66885">MTLDPRLPQKPADQWLRLINAYLDESILKEEFELLSEWIAASPDNAMWFARVASLHSGLRTTLQQQDLREFLAAKDSDGSLELTVDPQNIQEMLVEFDEAERRREEIEATQRAKQIAAEAAAKRMEQLEQERLDRPHRPQPIEIPRSALWAAIAVGVAFVFLAVDALMLQQEQQADMTQVAPPVETRPAETFASVSDSVAAVWARNAKPIGPGGRLPAGRLNLIEGAVELTFDDGAQVVLEAPVEVELVSASRLWLQRGKMVAKVPEEAIGFTVSTAAGSIVDLGTEFGVGVTDTGDTQVQVMQGVVALAAKSSGENVPRLTLTEGQARYIQAEGSQISKLEFDEQAYLRNVPSSPYELAVMRDRPFAYWRFDGTGNAVESIGRVESNSPLGSGVSLVGLAGQALVGSAAAEFSGAHDGIMLSDLASESLKRDFTLEAWVKPTEIPESTGAMRILSNFYSSAGIRCGWGFGVADERFVGAQIPRRVLLFTMHGVYDSISTQTMTFGEWTHLAVTVDSRAQPAMYINGSEVIEFCRDWKTNKDSYKPIPKNANYTDVDVTSKNPFLIGRHPPIANEGNPPEAWHGSIDELAVFTRVLTPAEILEHYQASRK</sequence>
<keyword evidence="2" id="KW-1015">Disulfide bond</keyword>